<reference evidence="2 3" key="1">
    <citation type="submission" date="2020-04" db="EMBL/GenBank/DDBJ databases">
        <authorList>
            <person name="Hogendoorn C."/>
        </authorList>
    </citation>
    <scope>NUCLEOTIDE SEQUENCE [LARGE SCALE GENOMIC DNA]</scope>
    <source>
        <strain evidence="2">COOX1</strain>
    </source>
</reference>
<gene>
    <name evidence="2" type="ORF">COOX1_0495</name>
</gene>
<sequence>MMFSGGSKNFGAVGYNAEETPKRRPPDKRRPGIGGSVADVVAILVGVMVEVEGGAHGSFYGTGDKVAVGGDENFLGGAAAAVIIIHALLNHTFDTGHRPSLPSGLGLAYGPPPMPRNCAKRREPAGNGATDRSDVYTEVSVDER</sequence>
<feature type="region of interest" description="Disordered" evidence="1">
    <location>
        <begin position="104"/>
        <end position="144"/>
    </location>
</feature>
<protein>
    <submittedName>
        <fullName evidence="2">Uncharacterized protein</fullName>
    </submittedName>
</protein>
<organism evidence="2 3">
    <name type="scientific">Kyrpidia spormannii</name>
    <dbReference type="NCBI Taxonomy" id="2055160"/>
    <lineage>
        <taxon>Bacteria</taxon>
        <taxon>Bacillati</taxon>
        <taxon>Bacillota</taxon>
        <taxon>Bacilli</taxon>
        <taxon>Bacillales</taxon>
        <taxon>Alicyclobacillaceae</taxon>
        <taxon>Kyrpidia</taxon>
    </lineage>
</organism>
<proteinExistence type="predicted"/>
<evidence type="ECO:0000313" key="3">
    <source>
        <dbReference type="Proteomes" id="UP000502196"/>
    </source>
</evidence>
<feature type="compositionally biased region" description="Basic and acidic residues" evidence="1">
    <location>
        <begin position="131"/>
        <end position="144"/>
    </location>
</feature>
<name>A0A6F9E2X7_9BACL</name>
<evidence type="ECO:0000256" key="1">
    <source>
        <dbReference type="SAM" id="MobiDB-lite"/>
    </source>
</evidence>
<dbReference type="AlphaFoldDB" id="A0A6F9E2X7"/>
<accession>A0A6F9E2X7</accession>
<feature type="region of interest" description="Disordered" evidence="1">
    <location>
        <begin position="13"/>
        <end position="33"/>
    </location>
</feature>
<dbReference type="Proteomes" id="UP000502196">
    <property type="component" value="Chromosome"/>
</dbReference>
<feature type="compositionally biased region" description="Basic and acidic residues" evidence="1">
    <location>
        <begin position="19"/>
        <end position="30"/>
    </location>
</feature>
<dbReference type="EMBL" id="LR792683">
    <property type="protein sequence ID" value="CAB3390603.1"/>
    <property type="molecule type" value="Genomic_DNA"/>
</dbReference>
<evidence type="ECO:0000313" key="2">
    <source>
        <dbReference type="EMBL" id="CAB3390603.1"/>
    </source>
</evidence>